<keyword evidence="1 4" id="KW-0489">Methyltransferase</keyword>
<feature type="region of interest" description="Disordered" evidence="3">
    <location>
        <begin position="192"/>
        <end position="244"/>
    </location>
</feature>
<dbReference type="Proteomes" id="UP000800038">
    <property type="component" value="Unassembled WGS sequence"/>
</dbReference>
<feature type="region of interest" description="Disordered" evidence="3">
    <location>
        <begin position="122"/>
        <end position="175"/>
    </location>
</feature>
<evidence type="ECO:0000313" key="5">
    <source>
        <dbReference type="Proteomes" id="UP000800038"/>
    </source>
</evidence>
<dbReference type="Pfam" id="PF00145">
    <property type="entry name" value="DNA_methylase"/>
    <property type="match status" value="1"/>
</dbReference>
<feature type="region of interest" description="Disordered" evidence="3">
    <location>
        <begin position="25"/>
        <end position="63"/>
    </location>
</feature>
<dbReference type="AlphaFoldDB" id="A0A6A5SPB9"/>
<feature type="compositionally biased region" description="Basic and acidic residues" evidence="3">
    <location>
        <begin position="25"/>
        <end position="53"/>
    </location>
</feature>
<dbReference type="GO" id="GO:0032259">
    <property type="term" value="P:methylation"/>
    <property type="evidence" value="ECO:0007669"/>
    <property type="project" value="UniProtKB-KW"/>
</dbReference>
<evidence type="ECO:0000256" key="3">
    <source>
        <dbReference type="SAM" id="MobiDB-lite"/>
    </source>
</evidence>
<feature type="region of interest" description="Disordered" evidence="3">
    <location>
        <begin position="267"/>
        <end position="288"/>
    </location>
</feature>
<gene>
    <name evidence="4" type="ORF">EJ02DRAFT_455164</name>
</gene>
<organism evidence="4 5">
    <name type="scientific">Clathrospora elynae</name>
    <dbReference type="NCBI Taxonomy" id="706981"/>
    <lineage>
        <taxon>Eukaryota</taxon>
        <taxon>Fungi</taxon>
        <taxon>Dikarya</taxon>
        <taxon>Ascomycota</taxon>
        <taxon>Pezizomycotina</taxon>
        <taxon>Dothideomycetes</taxon>
        <taxon>Pleosporomycetidae</taxon>
        <taxon>Pleosporales</taxon>
        <taxon>Diademaceae</taxon>
        <taxon>Clathrospora</taxon>
    </lineage>
</organism>
<dbReference type="SUPFAM" id="SSF53335">
    <property type="entry name" value="S-adenosyl-L-methionine-dependent methyltransferases"/>
    <property type="match status" value="1"/>
</dbReference>
<evidence type="ECO:0000256" key="1">
    <source>
        <dbReference type="ARBA" id="ARBA00022603"/>
    </source>
</evidence>
<proteinExistence type="predicted"/>
<accession>A0A6A5SPB9</accession>
<dbReference type="EMBL" id="ML976047">
    <property type="protein sequence ID" value="KAF1941508.1"/>
    <property type="molecule type" value="Genomic_DNA"/>
</dbReference>
<feature type="compositionally biased region" description="Basic residues" evidence="3">
    <location>
        <begin position="165"/>
        <end position="175"/>
    </location>
</feature>
<name>A0A6A5SPB9_9PLEO</name>
<sequence length="1074" mass="120164">MLPLTTWFPRKRKRESSVSILVSERDSDAIEVRPREKVAREGPPERPPLKETQTKGNAVNGQRAATHLQTSASLERLLAATSLSAALPQAVNETVRLSSCRNCRTRGGNRCPMVVIPKRHITIKENREPRNARRGAPIERSDTEHDGQFLENDDGSGALASPPRPHTRTSARPRRNCGRVSYVDSFLDDSLHQVPEVEDEDDAEAYISPASEDESEVDEVDEEDEDSVPAYSDSEASAHSGVDMSEEIMFEDGDLIKVDEPIEAITKTHRQKKTWNSSQSKAGKGADLSLPPLSNINDIFEDLTDKAASLGLCDALANLKGGVIHVATMCSGTESPLLALDLIWKALEQRGHHPVKIQHHFSAEIEVTKQGYIERNFRPKILYRDIRDFIPTESKTATTAYGAEETIPGGLHILIAGFVCKDLSRMNNHAKGLDSNGESGDTWRAVFNYADRYRPSIVLLENVKATIATWQDVVGRWDSIGYEAAWVFCDSKKYYLPQTRERMYMIAIERSQFGKNVDKAVVQWQDLMQKLQRQYSSPYEAFLADSLQEPSPYSILLSETDWDLCKLRYDNIRSSEKLGILRPITRWSENGTVRPPDFANLEWYTSQSSRVYDAIEVAHLQGARNGYDSLYKMAVWDVSQNVERFRAHHGIVSCITPGGCNFASNRQHALSGSQLLVLQGMPLDRLLFATETQRDLQDLAGNAMSTTVIGASLISAIISGWKSFHSQSSPAQTLPAANLAQTLPTNTTARTDLLKQSRLDPGLIEELDLDKMKQEAKLSARLCNCEGTKSICKASVRICSACEHTACTACAGNPRHLYNEVLPRSLRTQTPAEFINLWRSKLPARLKFGTFPDIRRLASDLKASDQNTKEYVDVVVEARIDAQYFCMGDFVRQDRTWKVTYSSPKATLELRIGNEIQWLLFVQCSRTVPGNSPLRKSLEAPIAQGIATEALLDPEWQLYVPFTQDCQLQMSSSSERTSSWRSRLGLPEYRAETVPTKIRVQSNAKNSRALVGEYEYLPHCGTASSSLYKRSTESDLWVYTVGGGIHGGCTRHVALRSEWQPHTEAAYRPQHPHS</sequence>
<evidence type="ECO:0000256" key="2">
    <source>
        <dbReference type="ARBA" id="ARBA00022679"/>
    </source>
</evidence>
<protein>
    <submittedName>
        <fullName evidence="4">S-adenosyl-L-methionine-dependent methyltransferase</fullName>
    </submittedName>
</protein>
<keyword evidence="5" id="KW-1185">Reference proteome</keyword>
<dbReference type="InterPro" id="IPR001525">
    <property type="entry name" value="C5_MeTfrase"/>
</dbReference>
<dbReference type="Gene3D" id="3.40.50.150">
    <property type="entry name" value="Vaccinia Virus protein VP39"/>
    <property type="match status" value="1"/>
</dbReference>
<dbReference type="InterPro" id="IPR029063">
    <property type="entry name" value="SAM-dependent_MTases_sf"/>
</dbReference>
<feature type="compositionally biased region" description="Basic and acidic residues" evidence="3">
    <location>
        <begin position="122"/>
        <end position="148"/>
    </location>
</feature>
<keyword evidence="2 4" id="KW-0808">Transferase</keyword>
<dbReference type="OrthoDB" id="3798138at2759"/>
<feature type="compositionally biased region" description="Acidic residues" evidence="3">
    <location>
        <begin position="211"/>
        <end position="227"/>
    </location>
</feature>
<reference evidence="4" key="1">
    <citation type="journal article" date="2020" name="Stud. Mycol.">
        <title>101 Dothideomycetes genomes: a test case for predicting lifestyles and emergence of pathogens.</title>
        <authorList>
            <person name="Haridas S."/>
            <person name="Albert R."/>
            <person name="Binder M."/>
            <person name="Bloem J."/>
            <person name="Labutti K."/>
            <person name="Salamov A."/>
            <person name="Andreopoulos B."/>
            <person name="Baker S."/>
            <person name="Barry K."/>
            <person name="Bills G."/>
            <person name="Bluhm B."/>
            <person name="Cannon C."/>
            <person name="Castanera R."/>
            <person name="Culley D."/>
            <person name="Daum C."/>
            <person name="Ezra D."/>
            <person name="Gonzalez J."/>
            <person name="Henrissat B."/>
            <person name="Kuo A."/>
            <person name="Liang C."/>
            <person name="Lipzen A."/>
            <person name="Lutzoni F."/>
            <person name="Magnuson J."/>
            <person name="Mondo S."/>
            <person name="Nolan M."/>
            <person name="Ohm R."/>
            <person name="Pangilinan J."/>
            <person name="Park H.-J."/>
            <person name="Ramirez L."/>
            <person name="Alfaro M."/>
            <person name="Sun H."/>
            <person name="Tritt A."/>
            <person name="Yoshinaga Y."/>
            <person name="Zwiers L.-H."/>
            <person name="Turgeon B."/>
            <person name="Goodwin S."/>
            <person name="Spatafora J."/>
            <person name="Crous P."/>
            <person name="Grigoriev I."/>
        </authorList>
    </citation>
    <scope>NUCLEOTIDE SEQUENCE</scope>
    <source>
        <strain evidence="4">CBS 161.51</strain>
    </source>
</reference>
<dbReference type="GO" id="GO:0008168">
    <property type="term" value="F:methyltransferase activity"/>
    <property type="evidence" value="ECO:0007669"/>
    <property type="project" value="UniProtKB-KW"/>
</dbReference>
<evidence type="ECO:0000313" key="4">
    <source>
        <dbReference type="EMBL" id="KAF1941508.1"/>
    </source>
</evidence>